<dbReference type="InterPro" id="IPR007822">
    <property type="entry name" value="LANC-like"/>
</dbReference>
<dbReference type="STRING" id="112413.SAMN05421854_101471"/>
<dbReference type="SUPFAM" id="SSF158745">
    <property type="entry name" value="LanC-like"/>
    <property type="match status" value="1"/>
</dbReference>
<dbReference type="InterPro" id="IPR036691">
    <property type="entry name" value="Endo/exonu/phosph_ase_sf"/>
</dbReference>
<dbReference type="AlphaFoldDB" id="A0A1I5E3L0"/>
<dbReference type="Proteomes" id="UP000199137">
    <property type="component" value="Unassembled WGS sequence"/>
</dbReference>
<dbReference type="SUPFAM" id="SSF56219">
    <property type="entry name" value="DNase I-like"/>
    <property type="match status" value="1"/>
</dbReference>
<sequence length="751" mass="81019">MKSLACPDFHCDGGGHPETLLCRGPLTAALGEAVRAGQAGGDTGRLRDLLDRALTGPSADAPGESAFDGDPALASTLQVVVINAPHLRGRYQGFLDLADARLDMIVHRRLQAARERLRLRRPLERAEFSLREGLVGLGACLLQRPGAERDPMLVQVAAYAVELVLSADRTGRPGWWVHHSPSQDRSDDGEWPDGHACFTLLDGSAGIMALLALARLRGIRVPLLDAALRSVSAWHDAHRLTDEHGLAHWPEVVTDPRPDPRPIAHQAADAQGPGLCGNLGIARATQLAGIALCDPALRRSALATARTALTRDTHLFETGGICHGPHGAAVAALRIAADEPGDTAADLAEAAANLLRAVRPDARLGDIHGGLLDGTVGERITRSVGDPRIALPPDGAAAWDSLLLLAPHRPPPARPLARPRPGPTFRRRLQETDMPCPDCRLVLVATLNEKQGGWNGKTRRHDFSGIEANLAGLQCPPHVLFLSECTLYDAFKREAYYTMLELLDALPAGTDPEGQHVDTGIYDGLLTKEKYLVHGPGLFYSRPTVRPKLWHGPDDPLVREVPAHSLDVEIAGRELTLKALHVSGRHGAVGFDAQFALLGKLAKYPVLAGGDMNMCPTQRENPGYPQDLAPYFDGNGAPWQRSTKGIRAPDGTWQPHTASYDGMLEHGFLDAAQLKGDRTPTVNPEHGGDSRMPIDRLIVSRQAPARFIPSTYRVHPPKSKSDHLMVSCWARVTCAAHTRPESDTADLDFDA</sequence>
<name>A0A1I5E3L0_9PSEU</name>
<organism evidence="2 3">
    <name type="scientific">Amycolatopsis rubida</name>
    <dbReference type="NCBI Taxonomy" id="112413"/>
    <lineage>
        <taxon>Bacteria</taxon>
        <taxon>Bacillati</taxon>
        <taxon>Actinomycetota</taxon>
        <taxon>Actinomycetes</taxon>
        <taxon>Pseudonocardiales</taxon>
        <taxon>Pseudonocardiaceae</taxon>
        <taxon>Amycolatopsis</taxon>
    </lineage>
</organism>
<dbReference type="Gene3D" id="3.60.10.10">
    <property type="entry name" value="Endonuclease/exonuclease/phosphatase"/>
    <property type="match status" value="1"/>
</dbReference>
<feature type="compositionally biased region" description="Pro residues" evidence="1">
    <location>
        <begin position="410"/>
        <end position="422"/>
    </location>
</feature>
<evidence type="ECO:0000313" key="3">
    <source>
        <dbReference type="Proteomes" id="UP000199137"/>
    </source>
</evidence>
<reference evidence="2 3" key="1">
    <citation type="submission" date="2016-10" db="EMBL/GenBank/DDBJ databases">
        <authorList>
            <person name="de Groot N.N."/>
        </authorList>
    </citation>
    <scope>NUCLEOTIDE SEQUENCE [LARGE SCALE GENOMIC DNA]</scope>
    <source>
        <strain evidence="2 3">DSM 44637</strain>
    </source>
</reference>
<feature type="region of interest" description="Disordered" evidence="1">
    <location>
        <begin position="410"/>
        <end position="430"/>
    </location>
</feature>
<dbReference type="Gene3D" id="1.50.10.20">
    <property type="match status" value="1"/>
</dbReference>
<proteinExistence type="predicted"/>
<dbReference type="PRINTS" id="PR01955">
    <property type="entry name" value="LANCFRANKIA"/>
</dbReference>
<evidence type="ECO:0000313" key="2">
    <source>
        <dbReference type="EMBL" id="SFO05923.1"/>
    </source>
</evidence>
<dbReference type="SMART" id="SM01260">
    <property type="entry name" value="LANC_like"/>
    <property type="match status" value="1"/>
</dbReference>
<dbReference type="GO" id="GO:0031179">
    <property type="term" value="P:peptide modification"/>
    <property type="evidence" value="ECO:0007669"/>
    <property type="project" value="InterPro"/>
</dbReference>
<evidence type="ECO:0000256" key="1">
    <source>
        <dbReference type="SAM" id="MobiDB-lite"/>
    </source>
</evidence>
<accession>A0A1I5E3L0</accession>
<dbReference type="RefSeq" id="WP_167545184.1">
    <property type="nucleotide sequence ID" value="NZ_FOWC01000001.1"/>
</dbReference>
<protein>
    <submittedName>
        <fullName evidence="2">Lanthionine synthetase C-like protein</fullName>
    </submittedName>
</protein>
<dbReference type="EMBL" id="FOWC01000001">
    <property type="protein sequence ID" value="SFO05923.1"/>
    <property type="molecule type" value="Genomic_DNA"/>
</dbReference>
<gene>
    <name evidence="2" type="ORF">SAMN05421854_101471</name>
</gene>